<accession>A0AAW0CCV6</accession>
<keyword evidence="5" id="KW-0732">Signal</keyword>
<evidence type="ECO:0000313" key="7">
    <source>
        <dbReference type="EMBL" id="KAK7036037.1"/>
    </source>
</evidence>
<dbReference type="PANTHER" id="PTHR42973">
    <property type="entry name" value="BINDING OXIDOREDUCTASE, PUTATIVE (AFU_ORTHOLOGUE AFUA_1G17690)-RELATED"/>
    <property type="match status" value="1"/>
</dbReference>
<organism evidence="7 8">
    <name type="scientific">Favolaschia claudopus</name>
    <dbReference type="NCBI Taxonomy" id="2862362"/>
    <lineage>
        <taxon>Eukaryota</taxon>
        <taxon>Fungi</taxon>
        <taxon>Dikarya</taxon>
        <taxon>Basidiomycota</taxon>
        <taxon>Agaricomycotina</taxon>
        <taxon>Agaricomycetes</taxon>
        <taxon>Agaricomycetidae</taxon>
        <taxon>Agaricales</taxon>
        <taxon>Marasmiineae</taxon>
        <taxon>Mycenaceae</taxon>
        <taxon>Favolaschia</taxon>
    </lineage>
</organism>
<dbReference type="InterPro" id="IPR016166">
    <property type="entry name" value="FAD-bd_PCMH"/>
</dbReference>
<evidence type="ECO:0000256" key="3">
    <source>
        <dbReference type="ARBA" id="ARBA00022827"/>
    </source>
</evidence>
<sequence length="544" mass="59513">MAPLKLRPLLPATLTLLCLISRHVVALEEQDTQIVFSGDGPTLTDELSDLLQSSIWLEQNKTDASEVARHCCHVLNSTLPGQVFFPDSAEYQAQQASYYSLEQSDLEPTCRVSPHSAIDVSAIVSLATQYDCTFAVRSGGHMISQGFSNVDAAGFTIDLQKMNSVSVLDGDSVVSFGSGCRWHEVYSALMPHNLTTVGGRASDVGVSGFLLGGGISALSLAHGFGSSNIVNYQVVLADGAIHDVNAQTLPDLYWALKYGSTNFGIVTRFDMTTYPLSDVWAGTLLFDISSGPAILQAHVKFTAKLSEDPMGLNVVGLAWEPTQKTYIVWSPNIYLAPTPFPPLYSDIEPLVPDAFLNTMRVTDLASITDEFQAMAPGSGRVQWFTLTLKADATLLWDIHLKGVEIFEPYLNRSGFTWAAVFQPLNRGFAAASERNGGNPSGISSEDGDLVVALGMTLWSDREDDEVLKAKTHELWRWSENTARERGLLHPFIYMNYASKLQDVMGSIGPENLGRMRGIKERYDPSNRFGLYWKGGYKLEAAGQV</sequence>
<keyword evidence="2" id="KW-0285">Flavoprotein</keyword>
<dbReference type="InterPro" id="IPR016169">
    <property type="entry name" value="FAD-bd_PCMH_sub2"/>
</dbReference>
<dbReference type="Gene3D" id="3.30.465.10">
    <property type="match status" value="1"/>
</dbReference>
<feature type="chain" id="PRO_5043552962" evidence="5">
    <location>
        <begin position="27"/>
        <end position="544"/>
    </location>
</feature>
<evidence type="ECO:0000256" key="2">
    <source>
        <dbReference type="ARBA" id="ARBA00022630"/>
    </source>
</evidence>
<keyword evidence="3" id="KW-0274">FAD</keyword>
<dbReference type="InterPro" id="IPR050416">
    <property type="entry name" value="FAD-linked_Oxidoreductase"/>
</dbReference>
<dbReference type="Proteomes" id="UP001362999">
    <property type="component" value="Unassembled WGS sequence"/>
</dbReference>
<keyword evidence="4" id="KW-0560">Oxidoreductase</keyword>
<gene>
    <name evidence="7" type="ORF">R3P38DRAFT_3311956</name>
</gene>
<comment type="similarity">
    <text evidence="1">Belongs to the oxygen-dependent FAD-linked oxidoreductase family.</text>
</comment>
<feature type="domain" description="FAD-binding PCMH-type" evidence="6">
    <location>
        <begin position="104"/>
        <end position="276"/>
    </location>
</feature>
<evidence type="ECO:0000259" key="6">
    <source>
        <dbReference type="PROSITE" id="PS51387"/>
    </source>
</evidence>
<name>A0AAW0CCV6_9AGAR</name>
<evidence type="ECO:0000256" key="5">
    <source>
        <dbReference type="SAM" id="SignalP"/>
    </source>
</evidence>
<dbReference type="GO" id="GO:0071949">
    <property type="term" value="F:FAD binding"/>
    <property type="evidence" value="ECO:0007669"/>
    <property type="project" value="InterPro"/>
</dbReference>
<evidence type="ECO:0000256" key="1">
    <source>
        <dbReference type="ARBA" id="ARBA00005466"/>
    </source>
</evidence>
<dbReference type="Pfam" id="PF01565">
    <property type="entry name" value="FAD_binding_4"/>
    <property type="match status" value="1"/>
</dbReference>
<dbReference type="InterPro" id="IPR006094">
    <property type="entry name" value="Oxid_FAD_bind_N"/>
</dbReference>
<evidence type="ECO:0000313" key="8">
    <source>
        <dbReference type="Proteomes" id="UP001362999"/>
    </source>
</evidence>
<reference evidence="7 8" key="1">
    <citation type="journal article" date="2024" name="J Genomics">
        <title>Draft genome sequencing and assembly of Favolaschia claudopus CIRM-BRFM 2984 isolated from oak limbs.</title>
        <authorList>
            <person name="Navarro D."/>
            <person name="Drula E."/>
            <person name="Chaduli D."/>
            <person name="Cazenave R."/>
            <person name="Ahrendt S."/>
            <person name="Wang J."/>
            <person name="Lipzen A."/>
            <person name="Daum C."/>
            <person name="Barry K."/>
            <person name="Grigoriev I.V."/>
            <person name="Favel A."/>
            <person name="Rosso M.N."/>
            <person name="Martin F."/>
        </authorList>
    </citation>
    <scope>NUCLEOTIDE SEQUENCE [LARGE SCALE GENOMIC DNA]</scope>
    <source>
        <strain evidence="7 8">CIRM-BRFM 2984</strain>
    </source>
</reference>
<dbReference type="PANTHER" id="PTHR42973:SF13">
    <property type="entry name" value="FAD-BINDING PCMH-TYPE DOMAIN-CONTAINING PROTEIN"/>
    <property type="match status" value="1"/>
</dbReference>
<comment type="caution">
    <text evidence="7">The sequence shown here is derived from an EMBL/GenBank/DDBJ whole genome shotgun (WGS) entry which is preliminary data.</text>
</comment>
<dbReference type="EMBL" id="JAWWNJ010000019">
    <property type="protein sequence ID" value="KAK7036037.1"/>
    <property type="molecule type" value="Genomic_DNA"/>
</dbReference>
<evidence type="ECO:0000256" key="4">
    <source>
        <dbReference type="ARBA" id="ARBA00023002"/>
    </source>
</evidence>
<dbReference type="SUPFAM" id="SSF56176">
    <property type="entry name" value="FAD-binding/transporter-associated domain-like"/>
    <property type="match status" value="1"/>
</dbReference>
<protein>
    <submittedName>
        <fullName evidence="7">Fad binding domain-containing protein</fullName>
    </submittedName>
</protein>
<dbReference type="AlphaFoldDB" id="A0AAW0CCV6"/>
<feature type="signal peptide" evidence="5">
    <location>
        <begin position="1"/>
        <end position="26"/>
    </location>
</feature>
<dbReference type="InterPro" id="IPR016167">
    <property type="entry name" value="FAD-bd_PCMH_sub1"/>
</dbReference>
<dbReference type="Gene3D" id="3.40.462.20">
    <property type="match status" value="1"/>
</dbReference>
<dbReference type="GO" id="GO:0016491">
    <property type="term" value="F:oxidoreductase activity"/>
    <property type="evidence" value="ECO:0007669"/>
    <property type="project" value="UniProtKB-KW"/>
</dbReference>
<dbReference type="PROSITE" id="PS51387">
    <property type="entry name" value="FAD_PCMH"/>
    <property type="match status" value="1"/>
</dbReference>
<keyword evidence="8" id="KW-1185">Reference proteome</keyword>
<dbReference type="Gene3D" id="3.30.43.10">
    <property type="entry name" value="Uridine Diphospho-n-acetylenolpyruvylglucosamine Reductase, domain 2"/>
    <property type="match status" value="1"/>
</dbReference>
<dbReference type="InterPro" id="IPR036318">
    <property type="entry name" value="FAD-bd_PCMH-like_sf"/>
</dbReference>
<proteinExistence type="inferred from homology"/>